<proteinExistence type="inferred from homology"/>
<accession>A0ABS1C8K4</accession>
<evidence type="ECO:0000256" key="5">
    <source>
        <dbReference type="ARBA" id="ARBA00023125"/>
    </source>
</evidence>
<dbReference type="SMART" id="SM00493">
    <property type="entry name" value="TOPRIM"/>
    <property type="match status" value="1"/>
</dbReference>
<dbReference type="InterPro" id="IPR013826">
    <property type="entry name" value="Topo_IA_cen_sub3"/>
</dbReference>
<feature type="domain" description="Topo IA-type catalytic" evidence="12">
    <location>
        <begin position="152"/>
        <end position="569"/>
    </location>
</feature>
<dbReference type="SUPFAM" id="SSF56712">
    <property type="entry name" value="Prokaryotic type I DNA topoisomerase"/>
    <property type="match status" value="1"/>
</dbReference>
<dbReference type="Gene3D" id="1.10.290.10">
    <property type="entry name" value="Topoisomerase I, domain 4"/>
    <property type="match status" value="1"/>
</dbReference>
<dbReference type="Pfam" id="PF01131">
    <property type="entry name" value="Topoisom_bac"/>
    <property type="match status" value="1"/>
</dbReference>
<evidence type="ECO:0000256" key="9">
    <source>
        <dbReference type="ARBA" id="ARBA00032235"/>
    </source>
</evidence>
<evidence type="ECO:0000256" key="7">
    <source>
        <dbReference type="ARBA" id="ARBA00030003"/>
    </source>
</evidence>
<dbReference type="InterPro" id="IPR023405">
    <property type="entry name" value="Topo_IA_core_domain"/>
</dbReference>
<dbReference type="InterPro" id="IPR000380">
    <property type="entry name" value="Topo_IA"/>
</dbReference>
<gene>
    <name evidence="13" type="ORF">IBJ83_03740</name>
</gene>
<dbReference type="InterPro" id="IPR003601">
    <property type="entry name" value="Topo_IA_2"/>
</dbReference>
<organism evidence="13 14">
    <name type="scientific">Parvimonas parva</name>
    <dbReference type="NCBI Taxonomy" id="2769485"/>
    <lineage>
        <taxon>Bacteria</taxon>
        <taxon>Bacillati</taxon>
        <taxon>Bacillota</taxon>
        <taxon>Tissierellia</taxon>
        <taxon>Tissierellales</taxon>
        <taxon>Peptoniphilaceae</taxon>
        <taxon>Parvimonas</taxon>
    </lineage>
</organism>
<comment type="catalytic activity">
    <reaction evidence="1">
        <text>ATP-independent breakage of single-stranded DNA, followed by passage and rejoining.</text>
        <dbReference type="EC" id="5.6.2.1"/>
    </reaction>
</comment>
<keyword evidence="4" id="KW-0799">Topoisomerase</keyword>
<evidence type="ECO:0000259" key="12">
    <source>
        <dbReference type="PROSITE" id="PS52039"/>
    </source>
</evidence>
<evidence type="ECO:0000256" key="3">
    <source>
        <dbReference type="ARBA" id="ARBA00012891"/>
    </source>
</evidence>
<dbReference type="InterPro" id="IPR013824">
    <property type="entry name" value="Topo_IA_cen_sub1"/>
</dbReference>
<dbReference type="Proteomes" id="UP000823123">
    <property type="component" value="Unassembled WGS sequence"/>
</dbReference>
<dbReference type="SMART" id="SM00436">
    <property type="entry name" value="TOP1Bc"/>
    <property type="match status" value="1"/>
</dbReference>
<dbReference type="EMBL" id="JACVDA010000008">
    <property type="protein sequence ID" value="MBK1468427.1"/>
    <property type="molecule type" value="Genomic_DNA"/>
</dbReference>
<name>A0ABS1C8K4_9FIRM</name>
<dbReference type="PRINTS" id="PR00417">
    <property type="entry name" value="PRTPISMRASEI"/>
</dbReference>
<dbReference type="SMART" id="SM00437">
    <property type="entry name" value="TOP1Ac"/>
    <property type="match status" value="1"/>
</dbReference>
<dbReference type="InterPro" id="IPR003602">
    <property type="entry name" value="Topo_IA_DNA-bd_dom"/>
</dbReference>
<evidence type="ECO:0000259" key="11">
    <source>
        <dbReference type="PROSITE" id="PS50880"/>
    </source>
</evidence>
<evidence type="ECO:0000256" key="10">
    <source>
        <dbReference type="ARBA" id="ARBA00032877"/>
    </source>
</evidence>
<dbReference type="Gene3D" id="1.10.460.10">
    <property type="entry name" value="Topoisomerase I, domain 2"/>
    <property type="match status" value="1"/>
</dbReference>
<dbReference type="Gene3D" id="3.40.50.140">
    <property type="match status" value="1"/>
</dbReference>
<evidence type="ECO:0000313" key="13">
    <source>
        <dbReference type="EMBL" id="MBK1468427.1"/>
    </source>
</evidence>
<dbReference type="InterPro" id="IPR034144">
    <property type="entry name" value="TOPRIM_TopoIII"/>
</dbReference>
<evidence type="ECO:0000256" key="1">
    <source>
        <dbReference type="ARBA" id="ARBA00000213"/>
    </source>
</evidence>
<dbReference type="InterPro" id="IPR013825">
    <property type="entry name" value="Topo_IA_cen_sub2"/>
</dbReference>
<protein>
    <recommendedName>
        <fullName evidence="3">DNA topoisomerase</fullName>
        <ecNumber evidence="3">5.6.2.1</ecNumber>
    </recommendedName>
    <alternativeName>
        <fullName evidence="10">Omega-protein</fullName>
    </alternativeName>
    <alternativeName>
        <fullName evidence="9">Relaxing enzyme</fullName>
    </alternativeName>
    <alternativeName>
        <fullName evidence="7">Swivelase</fullName>
    </alternativeName>
    <alternativeName>
        <fullName evidence="8">Untwisting enzyme</fullName>
    </alternativeName>
</protein>
<evidence type="ECO:0000256" key="4">
    <source>
        <dbReference type="ARBA" id="ARBA00023029"/>
    </source>
</evidence>
<dbReference type="PROSITE" id="PS50880">
    <property type="entry name" value="TOPRIM"/>
    <property type="match status" value="1"/>
</dbReference>
<dbReference type="PANTHER" id="PTHR11390">
    <property type="entry name" value="PROKARYOTIC DNA TOPOISOMERASE"/>
    <property type="match status" value="1"/>
</dbReference>
<dbReference type="PROSITE" id="PS00396">
    <property type="entry name" value="TOPO_IA_1"/>
    <property type="match status" value="1"/>
</dbReference>
<dbReference type="EC" id="5.6.2.1" evidence="3"/>
<reference evidence="13 14" key="1">
    <citation type="submission" date="2020-09" db="EMBL/GenBank/DDBJ databases">
        <title>Parvimonas S3374 sp. nov.</title>
        <authorList>
            <person name="Buhl M."/>
        </authorList>
    </citation>
    <scope>NUCLEOTIDE SEQUENCE [LARGE SCALE GENOMIC DNA]</scope>
    <source>
        <strain evidence="13 14">S3374</strain>
    </source>
</reference>
<evidence type="ECO:0000256" key="6">
    <source>
        <dbReference type="ARBA" id="ARBA00023235"/>
    </source>
</evidence>
<evidence type="ECO:0000256" key="2">
    <source>
        <dbReference type="ARBA" id="ARBA00009446"/>
    </source>
</evidence>
<dbReference type="InterPro" id="IPR023406">
    <property type="entry name" value="Topo_IA_AS"/>
</dbReference>
<comment type="caution">
    <text evidence="13">The sequence shown here is derived from an EMBL/GenBank/DDBJ whole genome shotgun (WGS) entry which is preliminary data.</text>
</comment>
<keyword evidence="6" id="KW-0413">Isomerase</keyword>
<evidence type="ECO:0000313" key="14">
    <source>
        <dbReference type="Proteomes" id="UP000823123"/>
    </source>
</evidence>
<dbReference type="InterPro" id="IPR006171">
    <property type="entry name" value="TOPRIM_dom"/>
</dbReference>
<dbReference type="PROSITE" id="PS52039">
    <property type="entry name" value="TOPO_IA_2"/>
    <property type="match status" value="1"/>
</dbReference>
<feature type="domain" description="Toprim" evidence="11">
    <location>
        <begin position="1"/>
        <end position="135"/>
    </location>
</feature>
<keyword evidence="14" id="KW-1185">Reference proteome</keyword>
<dbReference type="RefSeq" id="WP_201275359.1">
    <property type="nucleotide sequence ID" value="NZ_JACVDA010000008.1"/>
</dbReference>
<dbReference type="Pfam" id="PF01751">
    <property type="entry name" value="Toprim"/>
    <property type="match status" value="1"/>
</dbReference>
<evidence type="ECO:0000256" key="8">
    <source>
        <dbReference type="ARBA" id="ARBA00031985"/>
    </source>
</evidence>
<keyword evidence="5" id="KW-0238">DNA-binding</keyword>
<dbReference type="InterPro" id="IPR013497">
    <property type="entry name" value="Topo_IA_cen"/>
</dbReference>
<sequence>MKLIICEKPSLAKTVANAIGICKSNAGYFECKNNYIVTFAFGHLLTLCDIKDYKEYENLKWKEYNLPIIPNFKFKVKNEKSIKEQLKLIKNLSSNADEIINCGDSDREGQIIIDNIIKHINYNKEVKRLWLPEQTKDSIIYGLRNIKLNYEYKNLQNEGYARTYLDWLYGINLTVYLTNATGKLLNVGRVIVPIVKYIYDRNLEIKNFIPKKYFLCESKTNDIVLKFKDKYDNIEKCLSKCQSFNQFKAKVVDISDREIKKSPGKLFSLSKLQSELSSKYKIKFKDSLCIIQNLYEKGLLTYPRTNTEYLSENEHDKISKIINLLNSKGYNLINNNKKTIYDNSKIESHSAITITNKLDIKGLSEEEQKVYNTVLNRFVSNFLNEETIISERTMKIRVGDEIFELKGNSIIKEGFYKYEPKEFINRLPNLSIDDEFSVNFIPEEKITETPKLITESELSNILKNPFKYEKQTEDEEYKMILDGVEIGTEATRTHTIEKIKKIGYIVQNNSSYDITDLGIEFIRILEKLNINLWKEKSVELSKKLKKVYKNEITINELIKFAENELKLITKNEEIFHLETVKKDEIICPICKDGKIYEGQKNYYCSNYKKGCKFLVWKEISKVKITKNILKELVEKGITKDLKFTFSNGNKKKSKLYFDKNFECKIKY</sequence>
<dbReference type="CDD" id="cd03362">
    <property type="entry name" value="TOPRIM_TopoIA_TopoIII"/>
    <property type="match status" value="1"/>
</dbReference>
<comment type="similarity">
    <text evidence="2">Belongs to the type IA topoisomerase family.</text>
</comment>
<dbReference type="PANTHER" id="PTHR11390:SF21">
    <property type="entry name" value="DNA TOPOISOMERASE 3-ALPHA"/>
    <property type="match status" value="1"/>
</dbReference>
<dbReference type="Gene3D" id="2.70.20.10">
    <property type="entry name" value="Topoisomerase I, domain 3"/>
    <property type="match status" value="1"/>
</dbReference>